<comment type="similarity">
    <text evidence="2">Belongs to the type I cytokine receptor family. Type 2 subfamily.</text>
</comment>
<keyword evidence="4" id="KW-0732">Signal</keyword>
<dbReference type="InterPro" id="IPR036179">
    <property type="entry name" value="Ig-like_dom_sf"/>
</dbReference>
<dbReference type="PROSITE" id="PS50853">
    <property type="entry name" value="FN3"/>
    <property type="match status" value="2"/>
</dbReference>
<dbReference type="SUPFAM" id="SSF48726">
    <property type="entry name" value="Immunoglobulin"/>
    <property type="match status" value="1"/>
</dbReference>
<keyword evidence="3 12" id="KW-0812">Transmembrane</keyword>
<keyword evidence="16" id="KW-1185">Reference proteome</keyword>
<dbReference type="SMART" id="SM00060">
    <property type="entry name" value="FN3"/>
    <property type="match status" value="5"/>
</dbReference>
<dbReference type="Pfam" id="PF00041">
    <property type="entry name" value="fn3"/>
    <property type="match status" value="1"/>
</dbReference>
<protein>
    <submittedName>
        <fullName evidence="15">CSF3R factor</fullName>
    </submittedName>
</protein>
<keyword evidence="7 12" id="KW-0472">Membrane</keyword>
<dbReference type="InterPro" id="IPR010457">
    <property type="entry name" value="IgC2-like_lig-bd"/>
</dbReference>
<evidence type="ECO:0000256" key="9">
    <source>
        <dbReference type="ARBA" id="ARBA00023170"/>
    </source>
</evidence>
<dbReference type="PROSITE" id="PS01353">
    <property type="entry name" value="HEMATOPO_REC_L_F2"/>
    <property type="match status" value="1"/>
</dbReference>
<evidence type="ECO:0000256" key="7">
    <source>
        <dbReference type="ARBA" id="ARBA00023136"/>
    </source>
</evidence>
<dbReference type="InterPro" id="IPR007110">
    <property type="entry name" value="Ig-like_dom"/>
</dbReference>
<keyword evidence="6 12" id="KW-1133">Transmembrane helix</keyword>
<feature type="non-terminal residue" evidence="15">
    <location>
        <position position="1"/>
    </location>
</feature>
<accession>A0A8J7T8Y1</accession>
<dbReference type="GO" id="GO:0004896">
    <property type="term" value="F:cytokine receptor activity"/>
    <property type="evidence" value="ECO:0007669"/>
    <property type="project" value="InterPro"/>
</dbReference>
<dbReference type="InterPro" id="IPR003529">
    <property type="entry name" value="Hematopoietin_rcpt_Gp130_CS"/>
</dbReference>
<gene>
    <name evidence="15" type="primary">Csf3r</name>
    <name evidence="15" type="ORF">GTO95_0008139</name>
</gene>
<dbReference type="Gene3D" id="2.60.40.10">
    <property type="entry name" value="Immunoglobulins"/>
    <property type="match status" value="6"/>
</dbReference>
<feature type="domain" description="Fibronectin type-III" evidence="14">
    <location>
        <begin position="402"/>
        <end position="497"/>
    </location>
</feature>
<evidence type="ECO:0000256" key="10">
    <source>
        <dbReference type="ARBA" id="ARBA00023180"/>
    </source>
</evidence>
<evidence type="ECO:0000256" key="5">
    <source>
        <dbReference type="ARBA" id="ARBA00022737"/>
    </source>
</evidence>
<dbReference type="FunFam" id="2.60.40.10:FF:000465">
    <property type="entry name" value="Granulocyte colony-stimulating factor receptor"/>
    <property type="match status" value="1"/>
</dbReference>
<evidence type="ECO:0000256" key="4">
    <source>
        <dbReference type="ARBA" id="ARBA00022729"/>
    </source>
</evidence>
<evidence type="ECO:0000256" key="3">
    <source>
        <dbReference type="ARBA" id="ARBA00022692"/>
    </source>
</evidence>
<dbReference type="EMBL" id="JAAWVO010019108">
    <property type="protein sequence ID" value="MBN3315052.1"/>
    <property type="molecule type" value="Genomic_DNA"/>
</dbReference>
<keyword evidence="5" id="KW-0677">Repeat</keyword>
<reference evidence="15" key="1">
    <citation type="journal article" date="2021" name="Cell">
        <title>Tracing the genetic footprints of vertebrate landing in non-teleost ray-finned fishes.</title>
        <authorList>
            <person name="Bi X."/>
            <person name="Wang K."/>
            <person name="Yang L."/>
            <person name="Pan H."/>
            <person name="Jiang H."/>
            <person name="Wei Q."/>
            <person name="Fang M."/>
            <person name="Yu H."/>
            <person name="Zhu C."/>
            <person name="Cai Y."/>
            <person name="He Y."/>
            <person name="Gan X."/>
            <person name="Zeng H."/>
            <person name="Yu D."/>
            <person name="Zhu Y."/>
            <person name="Jiang H."/>
            <person name="Qiu Q."/>
            <person name="Yang H."/>
            <person name="Zhang Y.E."/>
            <person name="Wang W."/>
            <person name="Zhu M."/>
            <person name="He S."/>
            <person name="Zhang G."/>
        </authorList>
    </citation>
    <scope>NUCLEOTIDE SEQUENCE</scope>
    <source>
        <strain evidence="15">Allg_001</strain>
    </source>
</reference>
<dbReference type="Pfam" id="PF06328">
    <property type="entry name" value="Lep_receptor_Ig"/>
    <property type="match status" value="1"/>
</dbReference>
<evidence type="ECO:0000259" key="13">
    <source>
        <dbReference type="PROSITE" id="PS50835"/>
    </source>
</evidence>
<evidence type="ECO:0000259" key="14">
    <source>
        <dbReference type="PROSITE" id="PS50853"/>
    </source>
</evidence>
<evidence type="ECO:0000256" key="11">
    <source>
        <dbReference type="ARBA" id="ARBA00023319"/>
    </source>
</evidence>
<keyword evidence="10" id="KW-0325">Glycoprotein</keyword>
<dbReference type="Proteomes" id="UP000736164">
    <property type="component" value="Unassembled WGS sequence"/>
</dbReference>
<feature type="non-terminal residue" evidence="15">
    <location>
        <position position="840"/>
    </location>
</feature>
<name>A0A8J7T8Y1_ATRSP</name>
<proteinExistence type="inferred from homology"/>
<evidence type="ECO:0000256" key="8">
    <source>
        <dbReference type="ARBA" id="ARBA00023157"/>
    </source>
</evidence>
<comment type="subcellular location">
    <subcellularLocation>
        <location evidence="1">Membrane</location>
        <topology evidence="1">Single-pass type I membrane protein</topology>
    </subcellularLocation>
</comment>
<dbReference type="InterPro" id="IPR036116">
    <property type="entry name" value="FN3_sf"/>
</dbReference>
<dbReference type="AlphaFoldDB" id="A0A8J7T8Y1"/>
<dbReference type="CDD" id="cd00063">
    <property type="entry name" value="FN3"/>
    <property type="match status" value="2"/>
</dbReference>
<dbReference type="InterPro" id="IPR052672">
    <property type="entry name" value="Type1_Cytokine_Rcpt_Type2"/>
</dbReference>
<organism evidence="15 16">
    <name type="scientific">Atractosteus spatula</name>
    <name type="common">Alligator gar</name>
    <name type="synonym">Lepisosteus spatula</name>
    <dbReference type="NCBI Taxonomy" id="7917"/>
    <lineage>
        <taxon>Eukaryota</taxon>
        <taxon>Metazoa</taxon>
        <taxon>Chordata</taxon>
        <taxon>Craniata</taxon>
        <taxon>Vertebrata</taxon>
        <taxon>Euteleostomi</taxon>
        <taxon>Actinopterygii</taxon>
        <taxon>Neopterygii</taxon>
        <taxon>Holostei</taxon>
        <taxon>Semionotiformes</taxon>
        <taxon>Lepisosteidae</taxon>
        <taxon>Atractosteus</taxon>
    </lineage>
</organism>
<dbReference type="PROSITE" id="PS50835">
    <property type="entry name" value="IG_LIKE"/>
    <property type="match status" value="1"/>
</dbReference>
<comment type="caution">
    <text evidence="15">The sequence shown here is derived from an EMBL/GenBank/DDBJ whole genome shotgun (WGS) entry which is preliminary data.</text>
</comment>
<dbReference type="InterPro" id="IPR013783">
    <property type="entry name" value="Ig-like_fold"/>
</dbReference>
<dbReference type="PANTHER" id="PTHR48423:SF2">
    <property type="entry name" value="INTERLEUKIN-12 RECEPTOR SUBUNIT BETA-2"/>
    <property type="match status" value="1"/>
</dbReference>
<feature type="transmembrane region" description="Helical" evidence="12">
    <location>
        <begin position="595"/>
        <end position="621"/>
    </location>
</feature>
<feature type="domain" description="Fibronectin type-III" evidence="14">
    <location>
        <begin position="498"/>
        <end position="595"/>
    </location>
</feature>
<keyword evidence="11" id="KW-0393">Immunoglobulin domain</keyword>
<keyword evidence="8" id="KW-1015">Disulfide bond</keyword>
<dbReference type="FunFam" id="2.60.40.10:FF:000879">
    <property type="entry name" value="Colony stimulating factor 3 receptor"/>
    <property type="match status" value="1"/>
</dbReference>
<evidence type="ECO:0000313" key="16">
    <source>
        <dbReference type="Proteomes" id="UP000736164"/>
    </source>
</evidence>
<evidence type="ECO:0000256" key="12">
    <source>
        <dbReference type="SAM" id="Phobius"/>
    </source>
</evidence>
<dbReference type="GO" id="GO:0005886">
    <property type="term" value="C:plasma membrane"/>
    <property type="evidence" value="ECO:0007669"/>
    <property type="project" value="UniProtKB-ARBA"/>
</dbReference>
<dbReference type="FunFam" id="2.60.40.10:FF:000524">
    <property type="entry name" value="Interleukin-6 receptor subunit beta"/>
    <property type="match status" value="1"/>
</dbReference>
<evidence type="ECO:0000313" key="15">
    <source>
        <dbReference type="EMBL" id="MBN3315052.1"/>
    </source>
</evidence>
<feature type="domain" description="Ig-like" evidence="13">
    <location>
        <begin position="6"/>
        <end position="106"/>
    </location>
</feature>
<dbReference type="SUPFAM" id="SSF49265">
    <property type="entry name" value="Fibronectin type III"/>
    <property type="match status" value="3"/>
</dbReference>
<sequence>FLFFLPATVAEASDCADISVQSSVIVLGSPLRASCVAKDNCTPVGRPDIQMEWRLNSIVIPESQYINQSGRVSTVLLPNFTIPQGYLSCFLILEGQHQVADEVEIRAGYPPSKPSNLTCMTNLTKPPTFTCTWNPSIETYLPTQFILHTVSRPFETKTFVPPIGTNSYTIPRKDFHLYSKMEIFVTAVNALGNTTSDLLYLDPMDAVKLDPPVIQSVQTDKVKYGCLKIDWKISESLSWLERFIIELSLKTKENELWTTDMINSESMEAVEQCGLLHGTEYEVQIRVRLSEGYWSDWSNTIKDVTPEKAPSGELDTWWKVLNEMENVYRLYWKPAKQFKANSQRVYYKVFQGQQRIVCNTSETQCDFQLYEATRKVYITAVNSAGESRPTPVNLNLNRALDPVLSMSVSSYEDTGFWVQWARPESSLPTDFVIEWCAVSGKDTTCSISFKVVASNYSETVISENIEPYRPYNISIYPRYKRGIGCPIAMKGYSKQKAPSRAPKMEVRQVRDTQAELTWDEIPVDERNGIIRNYTIFYLDEGNNIKSVTVQTPQSQLILYNLKPSSSYRVFIMASNDAGSINGTIIAISMRKIDSWSILSTVVPACVGLAVFILITLSACFAKHERLKLRLWPIVPDPANSSIQKWTQNEALKSILSLYIKINYYYFLLKDNRHFQDLQDPSPVNISRFSILDVSDDVTEKGTRKTCIKPEDECWQPHSHTGDLGMPICGSSHIEKDCDHLQHKDYQNYMGEPYATVIFSEYRSQQGTTPVYLRSDSTQPLLQDLSPSPEQYENLWFNKEEVVFLSNHGDEQEERVCSASWDDFPLLSRLMIKEASSQEVS</sequence>
<evidence type="ECO:0000256" key="1">
    <source>
        <dbReference type="ARBA" id="ARBA00004479"/>
    </source>
</evidence>
<dbReference type="InterPro" id="IPR003961">
    <property type="entry name" value="FN3_dom"/>
</dbReference>
<evidence type="ECO:0000256" key="2">
    <source>
        <dbReference type="ARBA" id="ARBA00008921"/>
    </source>
</evidence>
<dbReference type="PANTHER" id="PTHR48423">
    <property type="entry name" value="INTERLEUKIN-27 RECEPTOR SUBUNIT ALPHA"/>
    <property type="match status" value="1"/>
</dbReference>
<evidence type="ECO:0000256" key="6">
    <source>
        <dbReference type="ARBA" id="ARBA00022989"/>
    </source>
</evidence>
<keyword evidence="9" id="KW-0675">Receptor</keyword>